<evidence type="ECO:0000259" key="4">
    <source>
        <dbReference type="SMART" id="SM00044"/>
    </source>
</evidence>
<evidence type="ECO:0000313" key="5">
    <source>
        <dbReference type="EMBL" id="AOO92890.1"/>
    </source>
</evidence>
<dbReference type="GO" id="GO:0005737">
    <property type="term" value="C:cytoplasm"/>
    <property type="evidence" value="ECO:0007669"/>
    <property type="project" value="TreeGrafter"/>
</dbReference>
<dbReference type="InterPro" id="IPR041664">
    <property type="entry name" value="AAA_16"/>
</dbReference>
<feature type="domain" description="Guanylate cyclase" evidence="4">
    <location>
        <begin position="2"/>
        <end position="191"/>
    </location>
</feature>
<sequence length="1024" mass="112362">MSRDTPIDKQGRSTDVSTGDSRSSEHGGERRVVTALCYDLIGSTNLFNLMDIEDYHDMIAAFQQAARQAITTHSGVVRVEAGDGGVALFPIELGPRDAASAAIRAGLGIVKACQRLSRDLVRDDLRVRVGVATSVALIRDTQLQNWIHEPVTGAALALATRLEAAAEPDSVLISEETRNLAGRSHAFVPEGTRMLKGFSEPENVWRAIGHKRELDRFHAFGRLDGTFVGRVAELDRIEKAWKAAVGGKGKVLAITGQAGIGKSRLLRQARRMIHAQPARSLFFQCLPGGFRSTLHPLLNSFPQRRSDTADGGRLTVAAIAAQFARHGIHDREVIGIFSHLLGAEGRNEALSDSSPKAIQKRARQALSKALSVMCKKTPLVIAVEDIHWIDPTSEHLLREAARLVPTLPALLIITSRRDPHVGMFDEDEPEHILLGPLDHDETRLAIAARWPNHRQEALPQLLEVSERISGGVPLFIEEICQWASEAAVEDAMSVPANPSRNHVSVFEGILNSRLEHLGSARDVARAGAVAGDRFTVSLLRPLLPDTSRKSLLHAAETLCETGFLTRVRAHGGIAYGFRHALIQETIYNGLLKTQRRLLHRRLFMATNSNRAIAGWLDTGALAEHAEAAGLPEHAVSLFMRAGKEHASRSAMVEARHHLERALALCETMPEGVSDELHLSVLTVLGPLLTATVGPNSTPARTLYEKGVEIARRQRKEDQPKWFPLYWGWWQTGQNFMEMHSRARKVQAMLSGIADREIELQVNHSIWAIEFNVGRQREAQKAIRAGLALYDDEAAKASRNVFGGHDAKVCGLGQLALSLWLTGQTEESSKALADMVAFVDRIAHMPSKSHSLDTEAVSAFYRNDHARLIEISGRMGDFAKKHELQSLSALAMLFRGWAVAHVENLSHGHEIFRAGLALLRELGTVADLPIYLYMHATMFGQARKYQSAIEVVTDAIGEAKATGHGYWLAELHRRRALLLSNAKAGEAALLPDLRTAIVIAKEQGAVALLHRSQRSAKELGLAGEL</sequence>
<dbReference type="AlphaFoldDB" id="A0A1B8R683"/>
<dbReference type="Gene3D" id="3.40.50.300">
    <property type="entry name" value="P-loop containing nucleotide triphosphate hydrolases"/>
    <property type="match status" value="1"/>
</dbReference>
<dbReference type="GO" id="GO:0004016">
    <property type="term" value="F:adenylate cyclase activity"/>
    <property type="evidence" value="ECO:0007669"/>
    <property type="project" value="UniProtKB-ARBA"/>
</dbReference>
<keyword evidence="1" id="KW-0547">Nucleotide-binding</keyword>
<evidence type="ECO:0000256" key="3">
    <source>
        <dbReference type="SAM" id="MobiDB-lite"/>
    </source>
</evidence>
<feature type="compositionally biased region" description="Basic and acidic residues" evidence="3">
    <location>
        <begin position="1"/>
        <end position="12"/>
    </location>
</feature>
<dbReference type="InterPro" id="IPR001054">
    <property type="entry name" value="A/G_cyclase"/>
</dbReference>
<dbReference type="GO" id="GO:0005524">
    <property type="term" value="F:ATP binding"/>
    <property type="evidence" value="ECO:0007669"/>
    <property type="project" value="UniProtKB-KW"/>
</dbReference>
<dbReference type="GO" id="GO:0035556">
    <property type="term" value="P:intracellular signal transduction"/>
    <property type="evidence" value="ECO:0007669"/>
    <property type="project" value="InterPro"/>
</dbReference>
<feature type="region of interest" description="Disordered" evidence="3">
    <location>
        <begin position="1"/>
        <end position="27"/>
    </location>
</feature>
<accession>A0A1B8R683</accession>
<reference evidence="5" key="2">
    <citation type="journal article" date="2016" name="Front. Microbiol.">
        <title>The Regulatory Protein RosR Affects Rhizobium leguminosarum bv. trifolii Protein Profiles, Cell Surface Properties, and Symbiosis with Clover.</title>
        <authorList>
            <person name="Rachwal K."/>
            <person name="Boguszewska A."/>
            <person name="Kopcinska J."/>
            <person name="Karas M."/>
            <person name="Tchorzewski M."/>
            <person name="Janczarek M."/>
        </authorList>
    </citation>
    <scope>NUCLEOTIDE SEQUENCE</scope>
    <source>
        <strain evidence="5">Rt24.2</strain>
    </source>
</reference>
<dbReference type="RefSeq" id="WP_018448481.1">
    <property type="nucleotide sequence ID" value="NZ_MAMO01000151.1"/>
</dbReference>
<dbReference type="InterPro" id="IPR027417">
    <property type="entry name" value="P-loop_NTPase"/>
</dbReference>
<dbReference type="SMART" id="SM00044">
    <property type="entry name" value="CYCc"/>
    <property type="match status" value="1"/>
</dbReference>
<name>A0A1B8R683_RHILT</name>
<organism evidence="5">
    <name type="scientific">Rhizobium leguminosarum bv. trifolii</name>
    <dbReference type="NCBI Taxonomy" id="386"/>
    <lineage>
        <taxon>Bacteria</taxon>
        <taxon>Pseudomonadati</taxon>
        <taxon>Pseudomonadota</taxon>
        <taxon>Alphaproteobacteria</taxon>
        <taxon>Hyphomicrobiales</taxon>
        <taxon>Rhizobiaceae</taxon>
        <taxon>Rhizobium/Agrobacterium group</taxon>
        <taxon>Rhizobium</taxon>
    </lineage>
</organism>
<dbReference type="SUPFAM" id="SSF52540">
    <property type="entry name" value="P-loop containing nucleoside triphosphate hydrolases"/>
    <property type="match status" value="1"/>
</dbReference>
<dbReference type="EMBL" id="KX490526">
    <property type="protein sequence ID" value="AOO92890.1"/>
    <property type="molecule type" value="Genomic_DNA"/>
</dbReference>
<evidence type="ECO:0000256" key="1">
    <source>
        <dbReference type="ARBA" id="ARBA00022741"/>
    </source>
</evidence>
<keyword evidence="2" id="KW-0067">ATP-binding</keyword>
<evidence type="ECO:0000256" key="2">
    <source>
        <dbReference type="ARBA" id="ARBA00022840"/>
    </source>
</evidence>
<dbReference type="CDD" id="cd07302">
    <property type="entry name" value="CHD"/>
    <property type="match status" value="1"/>
</dbReference>
<dbReference type="GO" id="GO:0009190">
    <property type="term" value="P:cyclic nucleotide biosynthetic process"/>
    <property type="evidence" value="ECO:0007669"/>
    <property type="project" value="InterPro"/>
</dbReference>
<dbReference type="SUPFAM" id="SSF55073">
    <property type="entry name" value="Nucleotide cyclase"/>
    <property type="match status" value="1"/>
</dbReference>
<dbReference type="Gene3D" id="3.30.70.1230">
    <property type="entry name" value="Nucleotide cyclase"/>
    <property type="match status" value="1"/>
</dbReference>
<dbReference type="Pfam" id="PF13191">
    <property type="entry name" value="AAA_16"/>
    <property type="match status" value="1"/>
</dbReference>
<reference evidence="5" key="1">
    <citation type="journal article" date="2015" name="BMC Genomics">
        <title>Transcriptome profiling of a Rhizobium leguminosarum bv. trifolii rosR mutant reveals the role of the transcriptional regulator RosR in motility, synthesis of cell-surface components, and other cellular processes.</title>
        <authorList>
            <person name="Rachwal K."/>
            <person name="Matczynska E."/>
            <person name="Janczarek M."/>
        </authorList>
    </citation>
    <scope>NUCLEOTIDE SEQUENCE</scope>
    <source>
        <strain evidence="5">Rt24.2</strain>
    </source>
</reference>
<proteinExistence type="predicted"/>
<protein>
    <recommendedName>
        <fullName evidence="4">Guanylate cyclase domain-containing protein</fullName>
    </recommendedName>
</protein>
<dbReference type="PANTHER" id="PTHR16305:SF28">
    <property type="entry name" value="GUANYLATE CYCLASE DOMAIN-CONTAINING PROTEIN"/>
    <property type="match status" value="1"/>
</dbReference>
<dbReference type="PANTHER" id="PTHR16305">
    <property type="entry name" value="TESTICULAR SOLUBLE ADENYLYL CYCLASE"/>
    <property type="match status" value="1"/>
</dbReference>
<dbReference type="Pfam" id="PF00211">
    <property type="entry name" value="Guanylate_cyc"/>
    <property type="match status" value="1"/>
</dbReference>
<dbReference type="InterPro" id="IPR029787">
    <property type="entry name" value="Nucleotide_cyclase"/>
</dbReference>